<organism evidence="1 2">
    <name type="scientific">Plenodomus tracheiphilus IPT5</name>
    <dbReference type="NCBI Taxonomy" id="1408161"/>
    <lineage>
        <taxon>Eukaryota</taxon>
        <taxon>Fungi</taxon>
        <taxon>Dikarya</taxon>
        <taxon>Ascomycota</taxon>
        <taxon>Pezizomycotina</taxon>
        <taxon>Dothideomycetes</taxon>
        <taxon>Pleosporomycetidae</taxon>
        <taxon>Pleosporales</taxon>
        <taxon>Pleosporineae</taxon>
        <taxon>Leptosphaeriaceae</taxon>
        <taxon>Plenodomus</taxon>
    </lineage>
</organism>
<evidence type="ECO:0000313" key="2">
    <source>
        <dbReference type="Proteomes" id="UP000799423"/>
    </source>
</evidence>
<protein>
    <recommendedName>
        <fullName evidence="3">3'-5' exonuclease domain-containing protein</fullName>
    </recommendedName>
</protein>
<dbReference type="PANTHER" id="PTHR43040:SF1">
    <property type="entry name" value="RIBONUCLEASE D"/>
    <property type="match status" value="1"/>
</dbReference>
<dbReference type="Proteomes" id="UP000799423">
    <property type="component" value="Unassembled WGS sequence"/>
</dbReference>
<evidence type="ECO:0000313" key="1">
    <source>
        <dbReference type="EMBL" id="KAF2843884.1"/>
    </source>
</evidence>
<accession>A0A6A7AMG7</accession>
<evidence type="ECO:0008006" key="3">
    <source>
        <dbReference type="Google" id="ProtNLM"/>
    </source>
</evidence>
<name>A0A6A7AMG7_9PLEO</name>
<keyword evidence="2" id="KW-1185">Reference proteome</keyword>
<sequence length="268" mass="30328">MTSISPATLTVQRIVTPDRLSTLLRSFDGLSNNPVSLYLSSTAQNLVVYVAPKRTLSAISLPYLIEALRRKEENASALKSLLENGPVVKVFFDARKTAKTLFDSCGIKLSNPPCTIRAHIHEVQMLELALRQGDGSREWLAGLDQCIARDSDLEIDMHVPAGLCRSIRYDERILHLPVLWKKYHDRLLADRNGKSFWVATIREATQKRLAVSCGESHRGYSVDSARSAWDRDSIEEERDSWNDDVMMDHIHNGDWLGGEEHWAKFDVL</sequence>
<gene>
    <name evidence="1" type="ORF">T440DRAFT_559886</name>
</gene>
<dbReference type="PANTHER" id="PTHR43040">
    <property type="entry name" value="RIBONUCLEASE D"/>
    <property type="match status" value="1"/>
</dbReference>
<reference evidence="1" key="1">
    <citation type="submission" date="2020-01" db="EMBL/GenBank/DDBJ databases">
        <authorList>
            <consortium name="DOE Joint Genome Institute"/>
            <person name="Haridas S."/>
            <person name="Albert R."/>
            <person name="Binder M."/>
            <person name="Bloem J."/>
            <person name="Labutti K."/>
            <person name="Salamov A."/>
            <person name="Andreopoulos B."/>
            <person name="Baker S.E."/>
            <person name="Barry K."/>
            <person name="Bills G."/>
            <person name="Bluhm B.H."/>
            <person name="Cannon C."/>
            <person name="Castanera R."/>
            <person name="Culley D.E."/>
            <person name="Daum C."/>
            <person name="Ezra D."/>
            <person name="Gonzalez J.B."/>
            <person name="Henrissat B."/>
            <person name="Kuo A."/>
            <person name="Liang C."/>
            <person name="Lipzen A."/>
            <person name="Lutzoni F."/>
            <person name="Magnuson J."/>
            <person name="Mondo S."/>
            <person name="Nolan M."/>
            <person name="Ohm R."/>
            <person name="Pangilinan J."/>
            <person name="Park H.-J."/>
            <person name="Ramirez L."/>
            <person name="Alfaro M."/>
            <person name="Sun H."/>
            <person name="Tritt A."/>
            <person name="Yoshinaga Y."/>
            <person name="Zwiers L.-H."/>
            <person name="Turgeon B.G."/>
            <person name="Goodwin S.B."/>
            <person name="Spatafora J.W."/>
            <person name="Crous P.W."/>
            <person name="Grigoriev I.V."/>
        </authorList>
    </citation>
    <scope>NUCLEOTIDE SEQUENCE</scope>
    <source>
        <strain evidence="1">IPT5</strain>
    </source>
</reference>
<dbReference type="EMBL" id="MU006494">
    <property type="protein sequence ID" value="KAF2843884.1"/>
    <property type="molecule type" value="Genomic_DNA"/>
</dbReference>
<proteinExistence type="predicted"/>
<dbReference type="OrthoDB" id="26838at2759"/>
<dbReference type="AlphaFoldDB" id="A0A6A7AMG7"/>